<organism evidence="9 10">
    <name type="scientific">Henosepilachna vigintioctopunctata</name>
    <dbReference type="NCBI Taxonomy" id="420089"/>
    <lineage>
        <taxon>Eukaryota</taxon>
        <taxon>Metazoa</taxon>
        <taxon>Ecdysozoa</taxon>
        <taxon>Arthropoda</taxon>
        <taxon>Hexapoda</taxon>
        <taxon>Insecta</taxon>
        <taxon>Pterygota</taxon>
        <taxon>Neoptera</taxon>
        <taxon>Endopterygota</taxon>
        <taxon>Coleoptera</taxon>
        <taxon>Polyphaga</taxon>
        <taxon>Cucujiformia</taxon>
        <taxon>Coccinelloidea</taxon>
        <taxon>Coccinellidae</taxon>
        <taxon>Epilachninae</taxon>
        <taxon>Epilachnini</taxon>
        <taxon>Henosepilachna</taxon>
    </lineage>
</organism>
<dbReference type="PANTHER" id="PTHR23113">
    <property type="entry name" value="GUANINE NUCLEOTIDE EXCHANGE FACTOR"/>
    <property type="match status" value="1"/>
</dbReference>
<dbReference type="GO" id="GO:0005886">
    <property type="term" value="C:plasma membrane"/>
    <property type="evidence" value="ECO:0007669"/>
    <property type="project" value="TreeGrafter"/>
</dbReference>
<evidence type="ECO:0000259" key="5">
    <source>
        <dbReference type="PROSITE" id="PS50003"/>
    </source>
</evidence>
<dbReference type="CDD" id="cd00155">
    <property type="entry name" value="RasGEF"/>
    <property type="match status" value="1"/>
</dbReference>
<dbReference type="InterPro" id="IPR036964">
    <property type="entry name" value="RASGEF_cat_dom_sf"/>
</dbReference>
<dbReference type="Proteomes" id="UP001431783">
    <property type="component" value="Unassembled WGS sequence"/>
</dbReference>
<feature type="domain" description="DH" evidence="7">
    <location>
        <begin position="264"/>
        <end position="450"/>
    </location>
</feature>
<keyword evidence="10" id="KW-1185">Reference proteome</keyword>
<feature type="coiled-coil region" evidence="3">
    <location>
        <begin position="162"/>
        <end position="189"/>
    </location>
</feature>
<dbReference type="Pfam" id="PF00169">
    <property type="entry name" value="PH"/>
    <property type="match status" value="1"/>
</dbReference>
<feature type="compositionally biased region" description="Polar residues" evidence="4">
    <location>
        <begin position="194"/>
        <end position="215"/>
    </location>
</feature>
<dbReference type="SMART" id="SM00233">
    <property type="entry name" value="PH"/>
    <property type="match status" value="2"/>
</dbReference>
<dbReference type="PROSITE" id="PS00720">
    <property type="entry name" value="RASGEF"/>
    <property type="match status" value="1"/>
</dbReference>
<dbReference type="InterPro" id="IPR023578">
    <property type="entry name" value="Ras_GEF_dom_sf"/>
</dbReference>
<dbReference type="PROSITE" id="PS50010">
    <property type="entry name" value="DH_2"/>
    <property type="match status" value="1"/>
</dbReference>
<feature type="compositionally biased region" description="Polar residues" evidence="4">
    <location>
        <begin position="1027"/>
        <end position="1042"/>
    </location>
</feature>
<dbReference type="GO" id="GO:0005085">
    <property type="term" value="F:guanyl-nucleotide exchange factor activity"/>
    <property type="evidence" value="ECO:0007669"/>
    <property type="project" value="UniProtKB-KW"/>
</dbReference>
<dbReference type="Pfam" id="PF00621">
    <property type="entry name" value="RhoGEF"/>
    <property type="match status" value="1"/>
</dbReference>
<dbReference type="SMART" id="SM00325">
    <property type="entry name" value="RhoGEF"/>
    <property type="match status" value="1"/>
</dbReference>
<gene>
    <name evidence="9" type="ORF">WA026_008782</name>
</gene>
<dbReference type="SUPFAM" id="SSF50729">
    <property type="entry name" value="PH domain-like"/>
    <property type="match status" value="2"/>
</dbReference>
<dbReference type="InterPro" id="IPR011993">
    <property type="entry name" value="PH-like_dom_sf"/>
</dbReference>
<dbReference type="SMART" id="SM00229">
    <property type="entry name" value="RasGEFN"/>
    <property type="match status" value="1"/>
</dbReference>
<dbReference type="Pfam" id="PF00618">
    <property type="entry name" value="RasGEF_N"/>
    <property type="match status" value="1"/>
</dbReference>
<feature type="domain" description="N-terminal Ras-GEF" evidence="8">
    <location>
        <begin position="675"/>
        <end position="805"/>
    </location>
</feature>
<dbReference type="SUPFAM" id="SSF48065">
    <property type="entry name" value="DBL homology domain (DH-domain)"/>
    <property type="match status" value="1"/>
</dbReference>
<evidence type="ECO:0008006" key="11">
    <source>
        <dbReference type="Google" id="ProtNLM"/>
    </source>
</evidence>
<feature type="coiled-coil region" evidence="3">
    <location>
        <begin position="430"/>
        <end position="460"/>
    </location>
</feature>
<accession>A0AAW1VAB1</accession>
<evidence type="ECO:0000259" key="8">
    <source>
        <dbReference type="PROSITE" id="PS50212"/>
    </source>
</evidence>
<dbReference type="PROSITE" id="PS50212">
    <property type="entry name" value="RASGEF_NTER"/>
    <property type="match status" value="1"/>
</dbReference>
<feature type="domain" description="PH" evidence="5">
    <location>
        <begin position="480"/>
        <end position="627"/>
    </location>
</feature>
<evidence type="ECO:0000256" key="4">
    <source>
        <dbReference type="SAM" id="MobiDB-lite"/>
    </source>
</evidence>
<sequence>MLSPKMQRTIRVNDNQLIMLSERAHYDHSQAGYLHKRSADCSKWQLRWFVLYQNLLFYYDSENCHRPSGILLLEGCYCERLITTGSASKTKDGSERQYCFAISYRRDNIRQYELRALNEMDCKNWIEAIREASFNKLLLQKEELEQKHLHLLQIVESEKTAKWQYTQQCEELASEIKKLRAELFALKKEWKPTPTHQSTSSLVSNQGTSSSTASGQFANLDQDSIELRKIKKVQSFFRGWLCRRRWKQIVEQYIKSPHAESMRKRNSLVFRMVEAEEEYMEQMEVLVSCFLRPFKMAASSKKPPCSHEDVNSIFLNTETVLFLHQIFLKGLTSRLESWPTLVLGDLFSMLLPMLSIYQEYVRNHHYSLQVLTECKQSSQFSALLKRLESKPACHGRSLETFLTYPMHQVPRYIITLHELLAHTPHDHVERKSLQNARQQLEDLSRQMHDEVSETENLRKNLAVERMIVEGCDILLDVNQVFVRQGSLIQLPSDKPKTSRSKLNFKSEKEYLRQCFLFSNHLIIATRTSSGKLHLVPDIGKIPLADALLIEDPSETQEDEEASVCSVSSQSSGMSGTSAATCSLHNRDFKIFVEQKTGAQPQQLVVHLLAPSAQEKAAWISDISQCLDNVQFNDIIRPTTLSDNSSISLPQCLKNDPKLFKDEADIRFSRTLNSCKVPQIRYATPERLLQRLTDLRFLSIDFLNTFLLTYRVFTDGVTVLDALKKVFYSNEVEPQGSVMSLEAFNLKDENTLQLYEDRRRSSFSPRRTSGASSVSGYGSEMSERDRSHSYDSQGHRHWKSTLAKYEEEKSSTPEHHPKILKQPSPTKLTTKKSDTLIPPSQKMVSIRVERSRDDDSCHLTIPTSKVATSSSSETLTEATVLSAPCSPSNLSSVTLVASSPSDSNNAQEPATSPHSPSKVTESSTSADKPIIKEVPKKEQPPIVREVTPKTDIQRKASMSKHEGPVDKRLERCISEDAEEPAEDLTLFYNTVHRASTSSSRSASISTTATSAALHSYYGIRRSIQEGEATSTARSSFQHDSPQKPSKAGVVITSFRQSKRRSSTSSAAAAFAIAISGSSNPRDISPSQAKEQIQDEFAERARYKENVISTACTMRVLNVLRHWISKHPQDFENDHRLKNMAMEFLEDIIYSPNLLPAEHKSASQLLKLLCKEDTDGSKIDIGSLLSAPSTPSKESIETLSALEIAEQLTYIDHQIFVSISSEEFLGQAWMKNDKTSRAPHILMMTRRFNDVSRLVASEILRRTTISARVSAIEKWAAVADICRCLHNFNGVLQICSAFTNSSVFRLKKTWDKVSKTTKQTIEKLQHIVSSDGRFRSLRDALHRCDPPCIPYLGMYLTDLSFIEEGTPNFTADNLLNFSKMRMIAHVIREIRHFQLTFYKIELIKKVTSYLLDSSLLMDDEELYSTSLEIEPRSSRLTSSALHHQLSLSKC</sequence>
<feature type="region of interest" description="Disordered" evidence="4">
    <location>
        <begin position="1027"/>
        <end position="1048"/>
    </location>
</feature>
<dbReference type="PROSITE" id="PS50096">
    <property type="entry name" value="IQ"/>
    <property type="match status" value="1"/>
</dbReference>
<protein>
    <recommendedName>
        <fullName evidence="11">Ras guanine nucleotide exchange factor</fullName>
    </recommendedName>
</protein>
<name>A0AAW1VAB1_9CUCU</name>
<evidence type="ECO:0000256" key="1">
    <source>
        <dbReference type="ARBA" id="ARBA00022658"/>
    </source>
</evidence>
<dbReference type="EMBL" id="JARQZJ010000124">
    <property type="protein sequence ID" value="KAK9889971.1"/>
    <property type="molecule type" value="Genomic_DNA"/>
</dbReference>
<reference evidence="9 10" key="1">
    <citation type="submission" date="2023-03" db="EMBL/GenBank/DDBJ databases">
        <title>Genome insight into feeding habits of ladybird beetles.</title>
        <authorList>
            <person name="Li H.-S."/>
            <person name="Huang Y.-H."/>
            <person name="Pang H."/>
        </authorList>
    </citation>
    <scope>NUCLEOTIDE SEQUENCE [LARGE SCALE GENOMIC DNA]</scope>
    <source>
        <strain evidence="9">SYSU_2023b</strain>
        <tissue evidence="9">Whole body</tissue>
    </source>
</reference>
<feature type="compositionally biased region" description="Basic and acidic residues" evidence="4">
    <location>
        <begin position="928"/>
        <end position="938"/>
    </location>
</feature>
<dbReference type="InterPro" id="IPR019804">
    <property type="entry name" value="Ras_G-nucl-exch_fac_CS"/>
</dbReference>
<dbReference type="Gene3D" id="1.10.840.10">
    <property type="entry name" value="Ras guanine-nucleotide exchange factors catalytic domain"/>
    <property type="match status" value="1"/>
</dbReference>
<dbReference type="InterPro" id="IPR001849">
    <property type="entry name" value="PH_domain"/>
</dbReference>
<dbReference type="SUPFAM" id="SSF48366">
    <property type="entry name" value="Ras GEF"/>
    <property type="match status" value="1"/>
</dbReference>
<dbReference type="InterPro" id="IPR001895">
    <property type="entry name" value="RASGEF_cat_dom"/>
</dbReference>
<dbReference type="SMART" id="SM00147">
    <property type="entry name" value="RasGEF"/>
    <property type="match status" value="1"/>
</dbReference>
<evidence type="ECO:0000313" key="10">
    <source>
        <dbReference type="Proteomes" id="UP001431783"/>
    </source>
</evidence>
<dbReference type="InterPro" id="IPR000651">
    <property type="entry name" value="Ras-like_Gua-exchang_fac_N"/>
</dbReference>
<feature type="domain" description="PH" evidence="5">
    <location>
        <begin position="27"/>
        <end position="134"/>
    </location>
</feature>
<dbReference type="Gene3D" id="1.20.900.10">
    <property type="entry name" value="Dbl homology (DH) domain"/>
    <property type="match status" value="1"/>
</dbReference>
<dbReference type="InterPro" id="IPR035899">
    <property type="entry name" value="DBL_dom_sf"/>
</dbReference>
<evidence type="ECO:0000256" key="3">
    <source>
        <dbReference type="SAM" id="Coils"/>
    </source>
</evidence>
<feature type="compositionally biased region" description="Basic and acidic residues" evidence="4">
    <location>
        <begin position="846"/>
        <end position="856"/>
    </location>
</feature>
<feature type="region of interest" description="Disordered" evidence="4">
    <location>
        <begin position="192"/>
        <end position="215"/>
    </location>
</feature>
<feature type="compositionally biased region" description="Polar residues" evidence="4">
    <location>
        <begin position="884"/>
        <end position="925"/>
    </location>
</feature>
<dbReference type="GO" id="GO:0007265">
    <property type="term" value="P:Ras protein signal transduction"/>
    <property type="evidence" value="ECO:0007669"/>
    <property type="project" value="TreeGrafter"/>
</dbReference>
<dbReference type="Gene3D" id="2.30.29.30">
    <property type="entry name" value="Pleckstrin-homology domain (PH domain)/Phosphotyrosine-binding domain (PTB)"/>
    <property type="match status" value="2"/>
</dbReference>
<feature type="region of interest" description="Disordered" evidence="4">
    <location>
        <begin position="755"/>
        <end position="963"/>
    </location>
</feature>
<dbReference type="InterPro" id="IPR000219">
    <property type="entry name" value="DH_dom"/>
</dbReference>
<evidence type="ECO:0000313" key="9">
    <source>
        <dbReference type="EMBL" id="KAK9889971.1"/>
    </source>
</evidence>
<dbReference type="PROSITE" id="PS50009">
    <property type="entry name" value="RASGEF_CAT"/>
    <property type="match status" value="1"/>
</dbReference>
<dbReference type="PROSITE" id="PS50003">
    <property type="entry name" value="PH_DOMAIN"/>
    <property type="match status" value="2"/>
</dbReference>
<dbReference type="Gene3D" id="1.20.870.10">
    <property type="entry name" value="Son of sevenless (SoS) protein Chain: S domain 1"/>
    <property type="match status" value="2"/>
</dbReference>
<evidence type="ECO:0000259" key="7">
    <source>
        <dbReference type="PROSITE" id="PS50010"/>
    </source>
</evidence>
<proteinExistence type="predicted"/>
<dbReference type="CDD" id="cd00160">
    <property type="entry name" value="RhoGEF"/>
    <property type="match status" value="1"/>
</dbReference>
<evidence type="ECO:0000256" key="2">
    <source>
        <dbReference type="PROSITE-ProRule" id="PRU00168"/>
    </source>
</evidence>
<evidence type="ECO:0000259" key="6">
    <source>
        <dbReference type="PROSITE" id="PS50009"/>
    </source>
</evidence>
<feature type="compositionally biased region" description="Basic and acidic residues" evidence="4">
    <location>
        <begin position="803"/>
        <end position="816"/>
    </location>
</feature>
<comment type="caution">
    <text evidence="9">The sequence shown here is derived from an EMBL/GenBank/DDBJ whole genome shotgun (WGS) entry which is preliminary data.</text>
</comment>
<feature type="domain" description="Ras-GEF" evidence="6">
    <location>
        <begin position="1198"/>
        <end position="1430"/>
    </location>
</feature>
<feature type="compositionally biased region" description="Basic and acidic residues" evidence="4">
    <location>
        <begin position="945"/>
        <end position="963"/>
    </location>
</feature>
<dbReference type="PANTHER" id="PTHR23113:SF99">
    <property type="entry name" value="RASGEF DOMAIN-CONTAINING PROTEIN"/>
    <property type="match status" value="1"/>
</dbReference>
<dbReference type="InterPro" id="IPR008937">
    <property type="entry name" value="Ras-like_GEF"/>
</dbReference>
<keyword evidence="1 2" id="KW-0344">Guanine-nucleotide releasing factor</keyword>
<dbReference type="Pfam" id="PF00617">
    <property type="entry name" value="RasGEF"/>
    <property type="match status" value="1"/>
</dbReference>
<keyword evidence="3" id="KW-0175">Coiled coil</keyword>
<feature type="compositionally biased region" description="Low complexity" evidence="4">
    <location>
        <begin position="865"/>
        <end position="881"/>
    </location>
</feature>